<feature type="transmembrane region" description="Helical" evidence="1">
    <location>
        <begin position="472"/>
        <end position="493"/>
    </location>
</feature>
<evidence type="ECO:0008006" key="4">
    <source>
        <dbReference type="Google" id="ProtNLM"/>
    </source>
</evidence>
<dbReference type="RefSeq" id="WP_282012428.1">
    <property type="nucleotide sequence ID" value="NZ_OX336137.1"/>
</dbReference>
<feature type="transmembrane region" description="Helical" evidence="1">
    <location>
        <begin position="309"/>
        <end position="328"/>
    </location>
</feature>
<evidence type="ECO:0000313" key="2">
    <source>
        <dbReference type="EMBL" id="CAI2719608.1"/>
    </source>
</evidence>
<evidence type="ECO:0000256" key="1">
    <source>
        <dbReference type="SAM" id="Phobius"/>
    </source>
</evidence>
<feature type="transmembrane region" description="Helical" evidence="1">
    <location>
        <begin position="433"/>
        <end position="460"/>
    </location>
</feature>
<dbReference type="EMBL" id="OX336137">
    <property type="protein sequence ID" value="CAI2719608.1"/>
    <property type="molecule type" value="Genomic_DNA"/>
</dbReference>
<feature type="transmembrane region" description="Helical" evidence="1">
    <location>
        <begin position="6"/>
        <end position="27"/>
    </location>
</feature>
<gene>
    <name evidence="2" type="ORF">NSPWAT_2752</name>
</gene>
<organism evidence="2 3">
    <name type="scientific">Nitrospina watsonii</name>
    <dbReference type="NCBI Taxonomy" id="1323948"/>
    <lineage>
        <taxon>Bacteria</taxon>
        <taxon>Pseudomonadati</taxon>
        <taxon>Nitrospinota/Tectimicrobiota group</taxon>
        <taxon>Nitrospinota</taxon>
        <taxon>Nitrospinia</taxon>
        <taxon>Nitrospinales</taxon>
        <taxon>Nitrospinaceae</taxon>
        <taxon>Nitrospina</taxon>
    </lineage>
</organism>
<feature type="transmembrane region" description="Helical" evidence="1">
    <location>
        <begin position="349"/>
        <end position="371"/>
    </location>
</feature>
<feature type="transmembrane region" description="Helical" evidence="1">
    <location>
        <begin position="377"/>
        <end position="397"/>
    </location>
</feature>
<feature type="transmembrane region" description="Helical" evidence="1">
    <location>
        <begin position="39"/>
        <end position="58"/>
    </location>
</feature>
<keyword evidence="1" id="KW-1133">Transmembrane helix</keyword>
<protein>
    <recommendedName>
        <fullName evidence="4">DUF2029 domain-containing protein</fullName>
    </recommendedName>
</protein>
<keyword evidence="3" id="KW-1185">Reference proteome</keyword>
<feature type="transmembrane region" description="Helical" evidence="1">
    <location>
        <begin position="267"/>
        <end position="289"/>
    </location>
</feature>
<sequence>MRTRTVLLITGIGSVLLYLGLWRLSLAFNWGEGYAERPILAYLALYAALFALYAWAAFKILKSPYRWNTLWLILILGLLFRGAVLPANPIQEDDIYRYLWDGKVFAHGINPFKYSPNEVSRMKEFMIRDPASFEATYTPDQIRELTQLYQLKWASDRSLVYMERINHPAVPTIYPPMAQYVFRLVHTLKPDSIPMMRIAFFLFDLMAVAFIALTLRELGQNPNLCLVYYWCPLVIKETFNSTHLDIIGIAFLTGAIYFLVRARYYAAYFFLALSVLGKLYPAILLPLYLKRQFQSRVEKGNAPWRACAAGVALFAGVIVAGYLPFVNIGRDAFEGLETFTTYWQNNDSLFALVLWFYGTVLGVSSELPVGFSYDLPSLLAKITVLVIVLAVLAYLFFRKARQGEDADRACLGDQFVIMGLVFLLSPVQNPWYLMWVVPYLCFFPWRSWIWLTGLVGFYYLDFYFEYQDMTPLIPWIVWIEFTPFYLAFAYEWWWRKQKTLTTDVHR</sequence>
<proteinExistence type="predicted"/>
<accession>A0ABM9HHT3</accession>
<keyword evidence="1" id="KW-0812">Transmembrane</keyword>
<feature type="transmembrane region" description="Helical" evidence="1">
    <location>
        <begin position="198"/>
        <end position="215"/>
    </location>
</feature>
<evidence type="ECO:0000313" key="3">
    <source>
        <dbReference type="Proteomes" id="UP001157733"/>
    </source>
</evidence>
<dbReference type="Proteomes" id="UP001157733">
    <property type="component" value="Chromosome"/>
</dbReference>
<feature type="transmembrane region" description="Helical" evidence="1">
    <location>
        <begin position="242"/>
        <end position="260"/>
    </location>
</feature>
<reference evidence="2 3" key="1">
    <citation type="submission" date="2022-09" db="EMBL/GenBank/DDBJ databases">
        <authorList>
            <person name="Kop L."/>
        </authorList>
    </citation>
    <scope>NUCLEOTIDE SEQUENCE [LARGE SCALE GENOMIC DNA]</scope>
    <source>
        <strain evidence="2 3">347</strain>
    </source>
</reference>
<name>A0ABM9HHT3_9BACT</name>
<keyword evidence="1" id="KW-0472">Membrane</keyword>